<gene>
    <name evidence="1" type="ORF">COY87_03150</name>
</gene>
<dbReference type="AlphaFoldDB" id="A0A2M7QIA1"/>
<comment type="caution">
    <text evidence="1">The sequence shown here is derived from an EMBL/GenBank/DDBJ whole genome shotgun (WGS) entry which is preliminary data.</text>
</comment>
<dbReference type="GO" id="GO:0003677">
    <property type="term" value="F:DNA binding"/>
    <property type="evidence" value="ECO:0007669"/>
    <property type="project" value="InterPro"/>
</dbReference>
<proteinExistence type="predicted"/>
<dbReference type="Proteomes" id="UP000229401">
    <property type="component" value="Unassembled WGS sequence"/>
</dbReference>
<accession>A0A2M7QIA1</accession>
<reference evidence="2" key="1">
    <citation type="submission" date="2017-09" db="EMBL/GenBank/DDBJ databases">
        <title>Depth-based differentiation of microbial function through sediment-hosted aquifers and enrichment of novel symbionts in the deep terrestrial subsurface.</title>
        <authorList>
            <person name="Probst A.J."/>
            <person name="Ladd B."/>
            <person name="Jarett J.K."/>
            <person name="Geller-Mcgrath D.E."/>
            <person name="Sieber C.M.K."/>
            <person name="Emerson J.B."/>
            <person name="Anantharaman K."/>
            <person name="Thomas B.C."/>
            <person name="Malmstrom R."/>
            <person name="Stieglmeier M."/>
            <person name="Klingl A."/>
            <person name="Woyke T."/>
            <person name="Ryan C.M."/>
            <person name="Banfield J.F."/>
        </authorList>
    </citation>
    <scope>NUCLEOTIDE SEQUENCE [LARGE SCALE GENOMIC DNA]</scope>
</reference>
<dbReference type="EMBL" id="PFLI01000107">
    <property type="protein sequence ID" value="PIY72022.1"/>
    <property type="molecule type" value="Genomic_DNA"/>
</dbReference>
<dbReference type="GO" id="GO:0006260">
    <property type="term" value="P:DNA replication"/>
    <property type="evidence" value="ECO:0007669"/>
    <property type="project" value="InterPro"/>
</dbReference>
<dbReference type="SUPFAM" id="SSF48019">
    <property type="entry name" value="post-AAA+ oligomerization domain-like"/>
    <property type="match status" value="1"/>
</dbReference>
<dbReference type="Gene3D" id="1.20.272.10">
    <property type="match status" value="1"/>
</dbReference>
<evidence type="ECO:0008006" key="3">
    <source>
        <dbReference type="Google" id="ProtNLM"/>
    </source>
</evidence>
<evidence type="ECO:0000313" key="1">
    <source>
        <dbReference type="EMBL" id="PIY72022.1"/>
    </source>
</evidence>
<evidence type="ECO:0000313" key="2">
    <source>
        <dbReference type="Proteomes" id="UP000229401"/>
    </source>
</evidence>
<protein>
    <recommendedName>
        <fullName evidence="3">DNA polymerase III delta N-terminal domain-containing protein</fullName>
    </recommendedName>
</protein>
<sequence>MLTIICGEDTIKSREYYTSLKNSYIQKGYQIQSVQPSQIEEIQLWIGESQNLFFDKHVFFVENLESRIIRSRGKKSIKPKKNNTKTIEDIVIDLTNNKTIDLIDWEEGKQAREIKLKNLVEIKEFKLTTSIFKLQDALYPSNLTNFIQILNSVASYQDAQFIFLMLARFTRSLILAQDNLFTKTTQQWQQYKLKKQAFLWSKTKLIGWYEGMFRIDLTMKTGSNPFGIIKSLEILACHYL</sequence>
<dbReference type="InterPro" id="IPR008921">
    <property type="entry name" value="DNA_pol3_clamp-load_cplx_C"/>
</dbReference>
<organism evidence="1 2">
    <name type="scientific">Candidatus Roizmanbacteria bacterium CG_4_10_14_0_8_um_filter_33_9</name>
    <dbReference type="NCBI Taxonomy" id="1974826"/>
    <lineage>
        <taxon>Bacteria</taxon>
        <taxon>Candidatus Roizmaniibacteriota</taxon>
    </lineage>
</organism>
<name>A0A2M7QIA1_9BACT</name>